<feature type="region of interest" description="Disordered" evidence="1">
    <location>
        <begin position="79"/>
        <end position="120"/>
    </location>
</feature>
<evidence type="ECO:0000313" key="2">
    <source>
        <dbReference type="EMBL" id="RYQ81246.1"/>
    </source>
</evidence>
<evidence type="ECO:0000313" key="3">
    <source>
        <dbReference type="Proteomes" id="UP000289738"/>
    </source>
</evidence>
<keyword evidence="3" id="KW-1185">Reference proteome</keyword>
<sequence>MTPEINSLTALKNLILHSIGQQDTKMVKNLLQISDTSIVYVTTRTRNIRKTMVDLNMPPEGSQEGSNVEVRNADMMGDDVESHEGSAIRDPMMDQYEVNPDDGDDADDEPPEIPDDGDEEEEMNYYGETQIVLTQPTISRPYNRPDHFSQLNLDTMTSDWSFTQGGPEEDQSNEFEAGHQFQNKEEVMLVVKIYSIKRAAEYKIVESDHLIYNAQCI</sequence>
<protein>
    <recommendedName>
        <fullName evidence="4">Transposase MuDR plant domain-containing protein</fullName>
    </recommendedName>
</protein>
<accession>A0A444WUW1</accession>
<evidence type="ECO:0000256" key="1">
    <source>
        <dbReference type="SAM" id="MobiDB-lite"/>
    </source>
</evidence>
<evidence type="ECO:0008006" key="4">
    <source>
        <dbReference type="Google" id="ProtNLM"/>
    </source>
</evidence>
<reference evidence="2 3" key="1">
    <citation type="submission" date="2019-01" db="EMBL/GenBank/DDBJ databases">
        <title>Sequencing of cultivated peanut Arachis hypogaea provides insights into genome evolution and oil improvement.</title>
        <authorList>
            <person name="Chen X."/>
        </authorList>
    </citation>
    <scope>NUCLEOTIDE SEQUENCE [LARGE SCALE GENOMIC DNA]</scope>
    <source>
        <strain evidence="3">cv. Fuhuasheng</strain>
        <tissue evidence="2">Leaves</tissue>
    </source>
</reference>
<name>A0A444WUW1_ARAHY</name>
<organism evidence="2 3">
    <name type="scientific">Arachis hypogaea</name>
    <name type="common">Peanut</name>
    <dbReference type="NCBI Taxonomy" id="3818"/>
    <lineage>
        <taxon>Eukaryota</taxon>
        <taxon>Viridiplantae</taxon>
        <taxon>Streptophyta</taxon>
        <taxon>Embryophyta</taxon>
        <taxon>Tracheophyta</taxon>
        <taxon>Spermatophyta</taxon>
        <taxon>Magnoliopsida</taxon>
        <taxon>eudicotyledons</taxon>
        <taxon>Gunneridae</taxon>
        <taxon>Pentapetalae</taxon>
        <taxon>rosids</taxon>
        <taxon>fabids</taxon>
        <taxon>Fabales</taxon>
        <taxon>Fabaceae</taxon>
        <taxon>Papilionoideae</taxon>
        <taxon>50 kb inversion clade</taxon>
        <taxon>dalbergioids sensu lato</taxon>
        <taxon>Dalbergieae</taxon>
        <taxon>Pterocarpus clade</taxon>
        <taxon>Arachis</taxon>
    </lineage>
</organism>
<feature type="compositionally biased region" description="Acidic residues" evidence="1">
    <location>
        <begin position="99"/>
        <end position="120"/>
    </location>
</feature>
<proteinExistence type="predicted"/>
<dbReference type="Proteomes" id="UP000289738">
    <property type="component" value="Unassembled WGS sequence"/>
</dbReference>
<dbReference type="EMBL" id="SDMP01000021">
    <property type="protein sequence ID" value="RYQ81246.1"/>
    <property type="molecule type" value="Genomic_DNA"/>
</dbReference>
<comment type="caution">
    <text evidence="2">The sequence shown here is derived from an EMBL/GenBank/DDBJ whole genome shotgun (WGS) entry which is preliminary data.</text>
</comment>
<dbReference type="AlphaFoldDB" id="A0A444WUW1"/>
<gene>
    <name evidence="2" type="ORF">Ahy_Scaffold1g107226</name>
</gene>